<feature type="compositionally biased region" description="Low complexity" evidence="1">
    <location>
        <begin position="38"/>
        <end position="70"/>
    </location>
</feature>
<evidence type="ECO:0000313" key="5">
    <source>
        <dbReference type="Proteomes" id="UP001432222"/>
    </source>
</evidence>
<keyword evidence="2" id="KW-0812">Transmembrane</keyword>
<keyword evidence="2" id="KW-0472">Membrane</keyword>
<name>A0ABZ1TX73_9ACTN</name>
<evidence type="ECO:0000313" key="4">
    <source>
        <dbReference type="EMBL" id="WUQ83553.1"/>
    </source>
</evidence>
<feature type="compositionally biased region" description="Pro residues" evidence="1">
    <location>
        <begin position="83"/>
        <end position="94"/>
    </location>
</feature>
<keyword evidence="3" id="KW-0732">Signal</keyword>
<evidence type="ECO:0000256" key="3">
    <source>
        <dbReference type="SAM" id="SignalP"/>
    </source>
</evidence>
<gene>
    <name evidence="4" type="ORF">OHA16_11600</name>
</gene>
<accession>A0ABZ1TX73</accession>
<evidence type="ECO:0000256" key="2">
    <source>
        <dbReference type="SAM" id="Phobius"/>
    </source>
</evidence>
<evidence type="ECO:0008006" key="6">
    <source>
        <dbReference type="Google" id="ProtNLM"/>
    </source>
</evidence>
<keyword evidence="2" id="KW-1133">Transmembrane helix</keyword>
<organism evidence="4 5">
    <name type="scientific">Kitasatospora purpeofusca</name>
    <dbReference type="NCBI Taxonomy" id="67352"/>
    <lineage>
        <taxon>Bacteria</taxon>
        <taxon>Bacillati</taxon>
        <taxon>Actinomycetota</taxon>
        <taxon>Actinomycetes</taxon>
        <taxon>Kitasatosporales</taxon>
        <taxon>Streptomycetaceae</taxon>
        <taxon>Kitasatospora</taxon>
    </lineage>
</organism>
<feature type="signal peptide" evidence="3">
    <location>
        <begin position="1"/>
        <end position="41"/>
    </location>
</feature>
<feature type="chain" id="PRO_5046763565" description="Tat pathway signal sequence domain protein" evidence="3">
    <location>
        <begin position="42"/>
        <end position="180"/>
    </location>
</feature>
<keyword evidence="5" id="KW-1185">Reference proteome</keyword>
<sequence length="180" mass="17301">MALRTTTNRARRSAAVSRLTAVCALTGAALLATVTGGQAWADGGAPSAAPKAPSAAAPAPATPTAVPSAGAGSGPVVNAPQQPERPPTAQPAPPTVEQSKEQAKTATPTARPEGVQPKPQAPTDAKPQVREVPKGAAQAGDGSGAGDSSGLKLVGGGAVAAIGAGALGFAVLRRRSGARG</sequence>
<feature type="compositionally biased region" description="Gly residues" evidence="1">
    <location>
        <begin position="141"/>
        <end position="153"/>
    </location>
</feature>
<reference evidence="4" key="1">
    <citation type="submission" date="2022-10" db="EMBL/GenBank/DDBJ databases">
        <title>The complete genomes of actinobacterial strains from the NBC collection.</title>
        <authorList>
            <person name="Joergensen T.S."/>
            <person name="Alvarez Arevalo M."/>
            <person name="Sterndorff E.B."/>
            <person name="Faurdal D."/>
            <person name="Vuksanovic O."/>
            <person name="Mourched A.-S."/>
            <person name="Charusanti P."/>
            <person name="Shaw S."/>
            <person name="Blin K."/>
            <person name="Weber T."/>
        </authorList>
    </citation>
    <scope>NUCLEOTIDE SEQUENCE</scope>
    <source>
        <strain evidence="4">NBC_00222</strain>
    </source>
</reference>
<dbReference type="Proteomes" id="UP001432222">
    <property type="component" value="Chromosome"/>
</dbReference>
<feature type="transmembrane region" description="Helical" evidence="2">
    <location>
        <begin position="153"/>
        <end position="172"/>
    </location>
</feature>
<evidence type="ECO:0000256" key="1">
    <source>
        <dbReference type="SAM" id="MobiDB-lite"/>
    </source>
</evidence>
<dbReference type="EMBL" id="CP108110">
    <property type="protein sequence ID" value="WUQ83553.1"/>
    <property type="molecule type" value="Genomic_DNA"/>
</dbReference>
<dbReference type="RefSeq" id="WP_328954569.1">
    <property type="nucleotide sequence ID" value="NZ_CP108110.1"/>
</dbReference>
<proteinExistence type="predicted"/>
<protein>
    <recommendedName>
        <fullName evidence="6">Tat pathway signal sequence domain protein</fullName>
    </recommendedName>
</protein>
<feature type="region of interest" description="Disordered" evidence="1">
    <location>
        <begin position="38"/>
        <end position="153"/>
    </location>
</feature>